<sequence length="431" mass="47573">MNDLLNRVGYLSRFWLFLQTQAESKYPLAFLESTDLKKRPQPELISIATVTLPLFILCFAAEPAQSMVRKVEPEPENNHFLLNLTRQPVLNHNIKPGDTLWELSQKYQTSPQEIAQENEMTPQQLLQVGKTLDIPVTPVFSLQKPESESQVVLRSQLPVGGIGGAISSEESPFQSFAEETLISPIPLVIAQEKTNAREKNPSAGSLLPIQEFLADVKQLERNYEGTSLNRDPLQQDGNPERENQGKFVSPVESSANGSSDNSLATAPIKVEFYNRFLNPSLGETVSPKLPPLSSPDQYLPNSPRKFNGYIWPAEGVFTSGYGRRWGRMHRGIDIAAPIGTPIVAAAPGEVLFAGWNNGGYGNLVKLRHPDGSLTLYAHNNKVLVRKGQEVDQGQQIAEMGNTGRSTGPHLHFEIHPSGKGAVNPLAYLPER</sequence>
<dbReference type="Gene3D" id="2.70.70.10">
    <property type="entry name" value="Glucose Permease (Domain IIA)"/>
    <property type="match status" value="1"/>
</dbReference>
<dbReference type="HOGENOM" id="CLU_015589_0_0_3"/>
<proteinExistence type="predicted"/>
<dbReference type="Proteomes" id="UP000010482">
    <property type="component" value="Chromosome"/>
</dbReference>
<dbReference type="Pfam" id="PF01476">
    <property type="entry name" value="LysM"/>
    <property type="match status" value="1"/>
</dbReference>
<dbReference type="InterPro" id="IPR011055">
    <property type="entry name" value="Dup_hybrid_motif"/>
</dbReference>
<evidence type="ECO:0000256" key="1">
    <source>
        <dbReference type="SAM" id="MobiDB-lite"/>
    </source>
</evidence>
<dbReference type="KEGG" id="dsl:Dacsa_0889"/>
<dbReference type="SUPFAM" id="SSF54106">
    <property type="entry name" value="LysM domain"/>
    <property type="match status" value="1"/>
</dbReference>
<dbReference type="GO" id="GO:0004222">
    <property type="term" value="F:metalloendopeptidase activity"/>
    <property type="evidence" value="ECO:0007669"/>
    <property type="project" value="TreeGrafter"/>
</dbReference>
<dbReference type="InterPro" id="IPR016047">
    <property type="entry name" value="M23ase_b-sheet_dom"/>
</dbReference>
<dbReference type="SUPFAM" id="SSF51261">
    <property type="entry name" value="Duplicated hybrid motif"/>
    <property type="match status" value="1"/>
</dbReference>
<dbReference type="PANTHER" id="PTHR21666:SF270">
    <property type="entry name" value="MUREIN HYDROLASE ACTIVATOR ENVC"/>
    <property type="match status" value="1"/>
</dbReference>
<dbReference type="InterPro" id="IPR018392">
    <property type="entry name" value="LysM"/>
</dbReference>
<dbReference type="CDD" id="cd12797">
    <property type="entry name" value="M23_peptidase"/>
    <property type="match status" value="1"/>
</dbReference>
<protein>
    <submittedName>
        <fullName evidence="3">Metalloendopeptidase-like membrane protein</fullName>
    </submittedName>
</protein>
<evidence type="ECO:0000313" key="3">
    <source>
        <dbReference type="EMBL" id="AFZ49622.1"/>
    </source>
</evidence>
<dbReference type="InterPro" id="IPR050570">
    <property type="entry name" value="Cell_wall_metabolism_enzyme"/>
</dbReference>
<dbReference type="Pfam" id="PF01551">
    <property type="entry name" value="Peptidase_M23"/>
    <property type="match status" value="1"/>
</dbReference>
<dbReference type="RefSeq" id="WP_015228634.1">
    <property type="nucleotide sequence ID" value="NC_019780.1"/>
</dbReference>
<name>K9YSY7_DACS8</name>
<dbReference type="PATRIC" id="fig|13035.3.peg.992"/>
<dbReference type="PANTHER" id="PTHR21666">
    <property type="entry name" value="PEPTIDASE-RELATED"/>
    <property type="match status" value="1"/>
</dbReference>
<dbReference type="STRING" id="13035.Dacsa_0889"/>
<feature type="compositionally biased region" description="Polar residues" evidence="1">
    <location>
        <begin position="251"/>
        <end position="262"/>
    </location>
</feature>
<dbReference type="EMBL" id="CP003944">
    <property type="protein sequence ID" value="AFZ49622.1"/>
    <property type="molecule type" value="Genomic_DNA"/>
</dbReference>
<dbReference type="eggNOG" id="COG0739">
    <property type="taxonomic scope" value="Bacteria"/>
</dbReference>
<dbReference type="Gene3D" id="3.10.350.10">
    <property type="entry name" value="LysM domain"/>
    <property type="match status" value="1"/>
</dbReference>
<organism evidence="3 4">
    <name type="scientific">Dactylococcopsis salina (strain PCC 8305)</name>
    <name type="common">Myxobactron salinum</name>
    <dbReference type="NCBI Taxonomy" id="13035"/>
    <lineage>
        <taxon>Bacteria</taxon>
        <taxon>Bacillati</taxon>
        <taxon>Cyanobacteriota</taxon>
        <taxon>Cyanophyceae</taxon>
        <taxon>Nodosilineales</taxon>
        <taxon>Cymatolegaceae</taxon>
        <taxon>Dactylococcopsis</taxon>
    </lineage>
</organism>
<dbReference type="PROSITE" id="PS51782">
    <property type="entry name" value="LYSM"/>
    <property type="match status" value="1"/>
</dbReference>
<reference evidence="3" key="1">
    <citation type="submission" date="2012-04" db="EMBL/GenBank/DDBJ databases">
        <title>Finished genome of Dactylococcopsis salina PCC 8305.</title>
        <authorList>
            <consortium name="US DOE Joint Genome Institute"/>
            <person name="Gugger M."/>
            <person name="Coursin T."/>
            <person name="Rippka R."/>
            <person name="Tandeau De Marsac N."/>
            <person name="Huntemann M."/>
            <person name="Wei C.-L."/>
            <person name="Han J."/>
            <person name="Detter J.C."/>
            <person name="Han C."/>
            <person name="Tapia R."/>
            <person name="Daligault H."/>
            <person name="Chen A."/>
            <person name="Krypides N."/>
            <person name="Mavromatis K."/>
            <person name="Markowitz V."/>
            <person name="Szeto E."/>
            <person name="Ivanova N."/>
            <person name="Ovchinnikova G."/>
            <person name="Pagani I."/>
            <person name="Pati A."/>
            <person name="Goodwin L."/>
            <person name="Peters L."/>
            <person name="Pitluck S."/>
            <person name="Woyke T."/>
            <person name="Kerfeld C."/>
        </authorList>
    </citation>
    <scope>NUCLEOTIDE SEQUENCE [LARGE SCALE GENOMIC DNA]</scope>
    <source>
        <strain evidence="3">PCC 8305</strain>
    </source>
</reference>
<dbReference type="eggNOG" id="COG1388">
    <property type="taxonomic scope" value="Bacteria"/>
</dbReference>
<dbReference type="CDD" id="cd00118">
    <property type="entry name" value="LysM"/>
    <property type="match status" value="1"/>
</dbReference>
<dbReference type="AlphaFoldDB" id="K9YSY7"/>
<feature type="domain" description="LysM" evidence="2">
    <location>
        <begin position="90"/>
        <end position="134"/>
    </location>
</feature>
<dbReference type="SMART" id="SM00257">
    <property type="entry name" value="LysM"/>
    <property type="match status" value="1"/>
</dbReference>
<evidence type="ECO:0000259" key="2">
    <source>
        <dbReference type="PROSITE" id="PS51782"/>
    </source>
</evidence>
<gene>
    <name evidence="3" type="ORF">Dacsa_0889</name>
</gene>
<evidence type="ECO:0000313" key="4">
    <source>
        <dbReference type="Proteomes" id="UP000010482"/>
    </source>
</evidence>
<accession>K9YSY7</accession>
<dbReference type="InterPro" id="IPR036779">
    <property type="entry name" value="LysM_dom_sf"/>
</dbReference>
<keyword evidence="4" id="KW-1185">Reference proteome</keyword>
<feature type="region of interest" description="Disordered" evidence="1">
    <location>
        <begin position="225"/>
        <end position="262"/>
    </location>
</feature>